<organism evidence="2 3">
    <name type="scientific">Spiroplasma helicoides</name>
    <dbReference type="NCBI Taxonomy" id="216938"/>
    <lineage>
        <taxon>Bacteria</taxon>
        <taxon>Bacillati</taxon>
        <taxon>Mycoplasmatota</taxon>
        <taxon>Mollicutes</taxon>
        <taxon>Entomoplasmatales</taxon>
        <taxon>Spiroplasmataceae</taxon>
        <taxon>Spiroplasma</taxon>
    </lineage>
</organism>
<dbReference type="Proteomes" id="UP000094378">
    <property type="component" value="Chromosome"/>
</dbReference>
<dbReference type="RefSeq" id="WP_069117452.1">
    <property type="nucleotide sequence ID" value="NZ_CP017015.1"/>
</dbReference>
<dbReference type="KEGG" id="shj:SHELI_v1c10920"/>
<feature type="coiled-coil region" evidence="1">
    <location>
        <begin position="3"/>
        <end position="58"/>
    </location>
</feature>
<reference evidence="2 3" key="1">
    <citation type="submission" date="2016-08" db="EMBL/GenBank/DDBJ databases">
        <title>Complete genome sequence of Spiroplasma helicoides TABS-2 (DSM 22551).</title>
        <authorList>
            <person name="Shen W.-Y."/>
            <person name="Lo W.-S."/>
            <person name="Lai Y.-C."/>
            <person name="Kuo C.-H."/>
        </authorList>
    </citation>
    <scope>NUCLEOTIDE SEQUENCE [LARGE SCALE GENOMIC DNA]</scope>
    <source>
        <strain evidence="2 3">TABS-2</strain>
    </source>
</reference>
<keyword evidence="1" id="KW-0175">Coiled coil</keyword>
<accession>A0A1B3SM77</accession>
<proteinExistence type="predicted"/>
<sequence length="64" mass="7771">MEKEDFKNRFEEIKQRKKDKEVQIIKTVALIKSTKGDLQKHKNELKIIKGDMKQLKRQFKNEKI</sequence>
<protein>
    <submittedName>
        <fullName evidence="2">Uncharacterized protein</fullName>
    </submittedName>
</protein>
<name>A0A1B3SM77_9MOLU</name>
<evidence type="ECO:0000313" key="3">
    <source>
        <dbReference type="Proteomes" id="UP000094378"/>
    </source>
</evidence>
<evidence type="ECO:0000313" key="2">
    <source>
        <dbReference type="EMBL" id="AOG61039.1"/>
    </source>
</evidence>
<dbReference type="EMBL" id="CP017015">
    <property type="protein sequence ID" value="AOG61039.1"/>
    <property type="molecule type" value="Genomic_DNA"/>
</dbReference>
<keyword evidence="3" id="KW-1185">Reference proteome</keyword>
<evidence type="ECO:0000256" key="1">
    <source>
        <dbReference type="SAM" id="Coils"/>
    </source>
</evidence>
<dbReference type="STRING" id="216938.SHELI_v1c10920"/>
<dbReference type="AlphaFoldDB" id="A0A1B3SM77"/>
<gene>
    <name evidence="2" type="ORF">SHELI_v1c10920</name>
</gene>